<dbReference type="AlphaFoldDB" id="A0A4Y2DRZ8"/>
<evidence type="ECO:0000256" key="1">
    <source>
        <dbReference type="SAM" id="Phobius"/>
    </source>
</evidence>
<accession>A0A4Y2DRZ8</accession>
<evidence type="ECO:0000313" key="3">
    <source>
        <dbReference type="Proteomes" id="UP000499080"/>
    </source>
</evidence>
<comment type="caution">
    <text evidence="2">The sequence shown here is derived from an EMBL/GenBank/DDBJ whole genome shotgun (WGS) entry which is preliminary data.</text>
</comment>
<evidence type="ECO:0000313" key="2">
    <source>
        <dbReference type="EMBL" id="GBM19047.1"/>
    </source>
</evidence>
<sequence>MLGIVATFTLRGIKELRVKAPMDSSRSRRSKSFWGNKISTPVGGFSPSIPSLRGVDPGGVEHNEDDLKCNFRYCGAELLNFEKFSLSGIFRKIELAQFCIKNCTPPVVHEFFQSIIFAITRRIPGNCQREECADKNRFVALAKCSHEKAWPLLQCSKRLVDLAQVALEVQAHQQKRNYTCSIVVETTQCIEEILHECGSQPFSLVQEIFGDVIKLGISAYCHRSFRNDFFVEDPSTAPPDYQERMKSFTDMSPQPGRHPYPQFVKGYRPDSASTSKVSFLCILLSLALSYVFLFRRWS</sequence>
<keyword evidence="1" id="KW-0472">Membrane</keyword>
<reference evidence="2 3" key="1">
    <citation type="journal article" date="2019" name="Sci. Rep.">
        <title>Orb-weaving spider Araneus ventricosus genome elucidates the spidroin gene catalogue.</title>
        <authorList>
            <person name="Kono N."/>
            <person name="Nakamura H."/>
            <person name="Ohtoshi R."/>
            <person name="Moran D.A.P."/>
            <person name="Shinohara A."/>
            <person name="Yoshida Y."/>
            <person name="Fujiwara M."/>
            <person name="Mori M."/>
            <person name="Tomita M."/>
            <person name="Arakawa K."/>
        </authorList>
    </citation>
    <scope>NUCLEOTIDE SEQUENCE [LARGE SCALE GENOMIC DNA]</scope>
</reference>
<dbReference type="OrthoDB" id="6409961at2759"/>
<keyword evidence="3" id="KW-1185">Reference proteome</keyword>
<proteinExistence type="predicted"/>
<protein>
    <submittedName>
        <fullName evidence="2">Uncharacterized protein</fullName>
    </submittedName>
</protein>
<keyword evidence="1" id="KW-1133">Transmembrane helix</keyword>
<feature type="transmembrane region" description="Helical" evidence="1">
    <location>
        <begin position="277"/>
        <end position="294"/>
    </location>
</feature>
<dbReference type="EMBL" id="BGPR01000415">
    <property type="protein sequence ID" value="GBM19047.1"/>
    <property type="molecule type" value="Genomic_DNA"/>
</dbReference>
<gene>
    <name evidence="2" type="ORF">AVEN_172510_1</name>
</gene>
<dbReference type="Proteomes" id="UP000499080">
    <property type="component" value="Unassembled WGS sequence"/>
</dbReference>
<organism evidence="2 3">
    <name type="scientific">Araneus ventricosus</name>
    <name type="common">Orbweaver spider</name>
    <name type="synonym">Epeira ventricosa</name>
    <dbReference type="NCBI Taxonomy" id="182803"/>
    <lineage>
        <taxon>Eukaryota</taxon>
        <taxon>Metazoa</taxon>
        <taxon>Ecdysozoa</taxon>
        <taxon>Arthropoda</taxon>
        <taxon>Chelicerata</taxon>
        <taxon>Arachnida</taxon>
        <taxon>Araneae</taxon>
        <taxon>Araneomorphae</taxon>
        <taxon>Entelegynae</taxon>
        <taxon>Araneoidea</taxon>
        <taxon>Araneidae</taxon>
        <taxon>Araneus</taxon>
    </lineage>
</organism>
<keyword evidence="1" id="KW-0812">Transmembrane</keyword>
<name>A0A4Y2DRZ8_ARAVE</name>